<dbReference type="Proteomes" id="UP000186268">
    <property type="component" value="Unassembled WGS sequence"/>
</dbReference>
<proteinExistence type="predicted"/>
<dbReference type="PANTHER" id="PTHR43481">
    <property type="entry name" value="FRUCTOSE-1-PHOSPHATE PHOSPHATASE"/>
    <property type="match status" value="1"/>
</dbReference>
<dbReference type="STRING" id="1873482.Xedl_03625"/>
<evidence type="ECO:0000313" key="2">
    <source>
        <dbReference type="EMBL" id="OKO99476.1"/>
    </source>
</evidence>
<accession>A0A1Q5TGV7</accession>
<dbReference type="Pfam" id="PF13419">
    <property type="entry name" value="HAD_2"/>
    <property type="match status" value="1"/>
</dbReference>
<dbReference type="PRINTS" id="PR00413">
    <property type="entry name" value="HADHALOGNASE"/>
</dbReference>
<dbReference type="AlphaFoldDB" id="A0A1Q5TGV7"/>
<dbReference type="InterPro" id="IPR023214">
    <property type="entry name" value="HAD_sf"/>
</dbReference>
<evidence type="ECO:0000313" key="3">
    <source>
        <dbReference type="Proteomes" id="UP000186268"/>
    </source>
</evidence>
<dbReference type="PANTHER" id="PTHR43481:SF4">
    <property type="entry name" value="GLYCEROL-1-PHOSPHATE PHOSPHOHYDROLASE 1-RELATED"/>
    <property type="match status" value="1"/>
</dbReference>
<dbReference type="InterPro" id="IPR041492">
    <property type="entry name" value="HAD_2"/>
</dbReference>
<keyword evidence="3" id="KW-1185">Reference proteome</keyword>
<dbReference type="InterPro" id="IPR051806">
    <property type="entry name" value="HAD-like_SPP"/>
</dbReference>
<dbReference type="EMBL" id="MKGQ01000052">
    <property type="protein sequence ID" value="OKO99476.1"/>
    <property type="molecule type" value="Genomic_DNA"/>
</dbReference>
<dbReference type="SFLD" id="SFLDG01129">
    <property type="entry name" value="C1.5:_HAD__Beta-PGM__Phosphata"/>
    <property type="match status" value="1"/>
</dbReference>
<dbReference type="NCBIfam" id="TIGR01549">
    <property type="entry name" value="HAD-SF-IA-v1"/>
    <property type="match status" value="1"/>
</dbReference>
<dbReference type="SUPFAM" id="SSF56784">
    <property type="entry name" value="HAD-like"/>
    <property type="match status" value="1"/>
</dbReference>
<keyword evidence="1" id="KW-0479">Metal-binding</keyword>
<keyword evidence="2" id="KW-0378">Hydrolase</keyword>
<protein>
    <submittedName>
        <fullName evidence="2">Hydrolase</fullName>
    </submittedName>
</protein>
<comment type="caution">
    <text evidence="2">The sequence shown here is derived from an EMBL/GenBank/DDBJ whole genome shotgun (WGS) entry which is preliminary data.</text>
</comment>
<dbReference type="InterPro" id="IPR023198">
    <property type="entry name" value="PGP-like_dom2"/>
</dbReference>
<evidence type="ECO:0000256" key="1">
    <source>
        <dbReference type="ARBA" id="ARBA00022723"/>
    </source>
</evidence>
<dbReference type="OrthoDB" id="9800058at2"/>
<organism evidence="2 3">
    <name type="scientific">Xenorhabdus eapokensis</name>
    <dbReference type="NCBI Taxonomy" id="1873482"/>
    <lineage>
        <taxon>Bacteria</taxon>
        <taxon>Pseudomonadati</taxon>
        <taxon>Pseudomonadota</taxon>
        <taxon>Gammaproteobacteria</taxon>
        <taxon>Enterobacterales</taxon>
        <taxon>Morganellaceae</taxon>
        <taxon>Xenorhabdus</taxon>
    </lineage>
</organism>
<reference evidence="2 3" key="1">
    <citation type="submission" date="2016-09" db="EMBL/GenBank/DDBJ databases">
        <title>Xenorhabdus thuongxuanensis sp. nov. and Xenorhabdus eapokensis sp. nov., isolated from Steinernema species.</title>
        <authorList>
            <person name="Kaempfer P."/>
            <person name="Tobias N.J."/>
            <person name="Phan Ke L."/>
            <person name="Bode H.B."/>
            <person name="Glaeser S.P."/>
        </authorList>
    </citation>
    <scope>NUCLEOTIDE SEQUENCE [LARGE SCALE GENOMIC DNA]</scope>
    <source>
        <strain evidence="2 3">DL20</strain>
    </source>
</reference>
<dbReference type="InterPro" id="IPR006439">
    <property type="entry name" value="HAD-SF_hydro_IA"/>
</dbReference>
<dbReference type="InterPro" id="IPR036412">
    <property type="entry name" value="HAD-like_sf"/>
</dbReference>
<dbReference type="GO" id="GO:0046872">
    <property type="term" value="F:metal ion binding"/>
    <property type="evidence" value="ECO:0007669"/>
    <property type="project" value="UniProtKB-KW"/>
</dbReference>
<dbReference type="GO" id="GO:0050308">
    <property type="term" value="F:sugar-phosphatase activity"/>
    <property type="evidence" value="ECO:0007669"/>
    <property type="project" value="TreeGrafter"/>
</dbReference>
<dbReference type="NCBIfam" id="TIGR01509">
    <property type="entry name" value="HAD-SF-IA-v3"/>
    <property type="match status" value="1"/>
</dbReference>
<gene>
    <name evidence="2" type="ORF">Xedl_03625</name>
</gene>
<dbReference type="RefSeq" id="WP_074025147.1">
    <property type="nucleotide sequence ID" value="NZ_CAWNAG010000161.1"/>
</dbReference>
<dbReference type="SFLD" id="SFLDS00003">
    <property type="entry name" value="Haloacid_Dehalogenase"/>
    <property type="match status" value="1"/>
</dbReference>
<dbReference type="Gene3D" id="1.10.150.240">
    <property type="entry name" value="Putative phosphatase, domain 2"/>
    <property type="match status" value="1"/>
</dbReference>
<name>A0A1Q5TGV7_9GAMM</name>
<sequence>MTFVECKAILFDLDGTLVDSGSCIERLWYQWAQENHLDTKYVLSIIHGRTIEETLKLISSYFYNQHCVDEIKERAIAELNQVKPIAGAADFIKTIPAGRMAIVTSGAKKVSMQSIISAGIPVPDIMVTSEDISRGKPNPEPYLKAAEILGVQPSECLVFEDADSGIQSALAAGMSVIIIGANSHLLSSNGIAHVDNYKGLNVEIEGHSMILKW</sequence>
<dbReference type="Gene3D" id="3.40.50.1000">
    <property type="entry name" value="HAD superfamily/HAD-like"/>
    <property type="match status" value="1"/>
</dbReference>